<dbReference type="Proteomes" id="UP000308133">
    <property type="component" value="Unassembled WGS sequence"/>
</dbReference>
<reference evidence="7 8" key="1">
    <citation type="submission" date="2018-02" db="EMBL/GenBank/DDBJ databases">
        <title>Draft genome sequences of Elsinoe sp., causing black scab on jojoba.</title>
        <authorList>
            <person name="Stodart B."/>
            <person name="Jeffress S."/>
            <person name="Ash G."/>
            <person name="Arun Chinnappa K."/>
        </authorList>
    </citation>
    <scope>NUCLEOTIDE SEQUENCE [LARGE SCALE GENOMIC DNA]</scope>
    <source>
        <strain evidence="7 8">Hillstone_2</strain>
    </source>
</reference>
<keyword evidence="3" id="KW-0862">Zinc</keyword>
<dbReference type="PROSITE" id="PS50865">
    <property type="entry name" value="ZF_MYND_2"/>
    <property type="match status" value="1"/>
</dbReference>
<accession>A0A4U7B2K2</accession>
<evidence type="ECO:0000256" key="3">
    <source>
        <dbReference type="ARBA" id="ARBA00022833"/>
    </source>
</evidence>
<evidence type="ECO:0000256" key="4">
    <source>
        <dbReference type="PROSITE-ProRule" id="PRU00134"/>
    </source>
</evidence>
<feature type="domain" description="MYND-type" evidence="6">
    <location>
        <begin position="328"/>
        <end position="370"/>
    </location>
</feature>
<evidence type="ECO:0000256" key="5">
    <source>
        <dbReference type="SAM" id="MobiDB-lite"/>
    </source>
</evidence>
<organism evidence="7 8">
    <name type="scientific">Elsinoe australis</name>
    <dbReference type="NCBI Taxonomy" id="40998"/>
    <lineage>
        <taxon>Eukaryota</taxon>
        <taxon>Fungi</taxon>
        <taxon>Dikarya</taxon>
        <taxon>Ascomycota</taxon>
        <taxon>Pezizomycotina</taxon>
        <taxon>Dothideomycetes</taxon>
        <taxon>Dothideomycetidae</taxon>
        <taxon>Myriangiales</taxon>
        <taxon>Elsinoaceae</taxon>
        <taxon>Elsinoe</taxon>
    </lineage>
</organism>
<proteinExistence type="predicted"/>
<keyword evidence="1" id="KW-0479">Metal-binding</keyword>
<evidence type="ECO:0000313" key="7">
    <source>
        <dbReference type="EMBL" id="TKX25039.1"/>
    </source>
</evidence>
<feature type="region of interest" description="Disordered" evidence="5">
    <location>
        <begin position="381"/>
        <end position="407"/>
    </location>
</feature>
<evidence type="ECO:0000256" key="1">
    <source>
        <dbReference type="ARBA" id="ARBA00022723"/>
    </source>
</evidence>
<feature type="compositionally biased region" description="Basic and acidic residues" evidence="5">
    <location>
        <begin position="391"/>
        <end position="400"/>
    </location>
</feature>
<dbReference type="SUPFAM" id="SSF144232">
    <property type="entry name" value="HIT/MYND zinc finger-like"/>
    <property type="match status" value="1"/>
</dbReference>
<dbReference type="Gene3D" id="6.10.140.2220">
    <property type="match status" value="1"/>
</dbReference>
<gene>
    <name evidence="7" type="ORF">C1H76_2695</name>
</gene>
<keyword evidence="2 4" id="KW-0863">Zinc-finger</keyword>
<evidence type="ECO:0000256" key="2">
    <source>
        <dbReference type="ARBA" id="ARBA00022771"/>
    </source>
</evidence>
<protein>
    <recommendedName>
        <fullName evidence="6">MYND-type domain-containing protein</fullName>
    </recommendedName>
</protein>
<dbReference type="InterPro" id="IPR002893">
    <property type="entry name" value="Znf_MYND"/>
</dbReference>
<evidence type="ECO:0000313" key="8">
    <source>
        <dbReference type="Proteomes" id="UP000308133"/>
    </source>
</evidence>
<name>A0A4U7B2K2_9PEZI</name>
<dbReference type="GO" id="GO:0008270">
    <property type="term" value="F:zinc ion binding"/>
    <property type="evidence" value="ECO:0007669"/>
    <property type="project" value="UniProtKB-KW"/>
</dbReference>
<sequence length="407" mass="46052">MNLFLTTSGGDPEDTQVDALTQRQDDDIATVSGSVKRKARSLQSRRSFYHISSAIFSTSTYKTTIQTLPLSGSAKNTTMGLWGGGVFESEYQLDTLGDWTLLSSVDQVPLFIKAAYLRGRLQEQEDREKSAKLERGQTINKEDCDSINVDGEAREIESVIYEDTQLLHPTFPHLVREWLDAGNLRQIIKDLSPKNEQGKQDFKALWTSKQYNLSLITVCAMQLGCTLPLGYLKAFEKNCKHTWQFACGIDQMQRAAREYVNGKPYHFININDVCLEDDMAVRLDPDLPALESVLEDVDVGHEDKKRGIQLEIKHTSRDHAFQFLPHSCANCGALEGYRGGSLRRCSDCHNVLYCFEGCQKWHWWAHRKACARVVEDLTGKPAGQTLEEQDKEYKAKHGENAESDCDQ</sequence>
<dbReference type="Pfam" id="PF01753">
    <property type="entry name" value="zf-MYND"/>
    <property type="match status" value="1"/>
</dbReference>
<dbReference type="AlphaFoldDB" id="A0A4U7B2K2"/>
<evidence type="ECO:0000259" key="6">
    <source>
        <dbReference type="PROSITE" id="PS50865"/>
    </source>
</evidence>
<comment type="caution">
    <text evidence="7">The sequence shown here is derived from an EMBL/GenBank/DDBJ whole genome shotgun (WGS) entry which is preliminary data.</text>
</comment>
<dbReference type="EMBL" id="PTQR01000033">
    <property type="protein sequence ID" value="TKX25039.1"/>
    <property type="molecule type" value="Genomic_DNA"/>
</dbReference>